<proteinExistence type="inferred from homology"/>
<reference evidence="3 4" key="1">
    <citation type="journal article" date="2011" name="Int. J. Syst. Evol. Microbiol.">
        <title>Zhongshania antarctica gen. nov., sp. nov. and Zhongshania guokunii sp. nov., gammaproteobacteria respectively isolated from coastal attached (fast) ice and surface seawater of the Antarctic.</title>
        <authorList>
            <person name="Li H.J."/>
            <person name="Zhang X.Y."/>
            <person name="Chen C.X."/>
            <person name="Zhang Y.J."/>
            <person name="Gao Z.M."/>
            <person name="Yu Y."/>
            <person name="Chen X.L."/>
            <person name="Chen B."/>
            <person name="Zhang Y.Z."/>
        </authorList>
    </citation>
    <scope>NUCLEOTIDE SEQUENCE [LARGE SCALE GENOMIC DNA]</scope>
    <source>
        <strain evidence="3 4">ZS6-22T</strain>
    </source>
</reference>
<sequence>MIIEKSNPHVGPSFSFSHRVRRQCWNVIYVVFFRYSFRPLHRWRAFLLLLFGAKLGKGVHIYPKARVWAPWNLVVGNYVGIADDVNIYNMDIIEFGDYCVVSQGSHLCGGSHDYNSANFQLFAKPILLGKHTWICADSFIGLGVSVADGVVVGARSVVTKSIDDPWAVYAGHPAVRIKDRLNVINSK</sequence>
<dbReference type="EMBL" id="JBFRYA010000019">
    <property type="protein sequence ID" value="MEX1670640.1"/>
    <property type="molecule type" value="Genomic_DNA"/>
</dbReference>
<gene>
    <name evidence="3" type="ORF">AB4876_17095</name>
</gene>
<dbReference type="Proteomes" id="UP001557485">
    <property type="component" value="Unassembled WGS sequence"/>
</dbReference>
<name>A0ABV3UB06_9GAMM</name>
<protein>
    <recommendedName>
        <fullName evidence="5">Colanic acid biosynthesis acetyltransferase WcaF</fullName>
    </recommendedName>
</protein>
<dbReference type="SUPFAM" id="SSF51161">
    <property type="entry name" value="Trimeric LpxA-like enzymes"/>
    <property type="match status" value="1"/>
</dbReference>
<evidence type="ECO:0000256" key="2">
    <source>
        <dbReference type="ARBA" id="ARBA00022679"/>
    </source>
</evidence>
<keyword evidence="4" id="KW-1185">Reference proteome</keyword>
<dbReference type="Gene3D" id="2.160.10.10">
    <property type="entry name" value="Hexapeptide repeat proteins"/>
    <property type="match status" value="1"/>
</dbReference>
<dbReference type="RefSeq" id="WP_368382953.1">
    <property type="nucleotide sequence ID" value="NZ_JBFRYA010000019.1"/>
</dbReference>
<comment type="similarity">
    <text evidence="1">Belongs to the transferase hexapeptide repeat family.</text>
</comment>
<keyword evidence="2" id="KW-0808">Transferase</keyword>
<evidence type="ECO:0000313" key="3">
    <source>
        <dbReference type="EMBL" id="MEX1670640.1"/>
    </source>
</evidence>
<accession>A0ABV3UB06</accession>
<dbReference type="PANTHER" id="PTHR23416:SF23">
    <property type="entry name" value="ACETYLTRANSFERASE C18B11.09C-RELATED"/>
    <property type="match status" value="1"/>
</dbReference>
<evidence type="ECO:0008006" key="5">
    <source>
        <dbReference type="Google" id="ProtNLM"/>
    </source>
</evidence>
<comment type="caution">
    <text evidence="3">The sequence shown here is derived from an EMBL/GenBank/DDBJ whole genome shotgun (WGS) entry which is preliminary data.</text>
</comment>
<dbReference type="InterPro" id="IPR051159">
    <property type="entry name" value="Hexapeptide_acetyltransf"/>
</dbReference>
<organism evidence="3 4">
    <name type="scientific">Zhongshania guokunii</name>
    <dbReference type="NCBI Taxonomy" id="641783"/>
    <lineage>
        <taxon>Bacteria</taxon>
        <taxon>Pseudomonadati</taxon>
        <taxon>Pseudomonadota</taxon>
        <taxon>Gammaproteobacteria</taxon>
        <taxon>Cellvibrionales</taxon>
        <taxon>Spongiibacteraceae</taxon>
        <taxon>Zhongshania</taxon>
    </lineage>
</organism>
<dbReference type="CDD" id="cd05825">
    <property type="entry name" value="LbH_wcaF_like"/>
    <property type="match status" value="1"/>
</dbReference>
<dbReference type="PANTHER" id="PTHR23416">
    <property type="entry name" value="SIALIC ACID SYNTHASE-RELATED"/>
    <property type="match status" value="1"/>
</dbReference>
<evidence type="ECO:0000256" key="1">
    <source>
        <dbReference type="ARBA" id="ARBA00007274"/>
    </source>
</evidence>
<evidence type="ECO:0000313" key="4">
    <source>
        <dbReference type="Proteomes" id="UP001557485"/>
    </source>
</evidence>
<dbReference type="InterPro" id="IPR011004">
    <property type="entry name" value="Trimer_LpxA-like_sf"/>
</dbReference>